<evidence type="ECO:0000313" key="2">
    <source>
        <dbReference type="EMBL" id="SJL09308.1"/>
    </source>
</evidence>
<accession>A0A284RKN3</accession>
<sequence length="72" mass="8008">MPVSLIHYHLMSLFDRFPRLLECSKALLNAFQMTPARPHSVSPCSVSVTIVIGQSLLLLLLLLIHLVGLDAR</sequence>
<dbReference type="OrthoDB" id="10397023at2759"/>
<feature type="transmembrane region" description="Helical" evidence="1">
    <location>
        <begin position="46"/>
        <end position="69"/>
    </location>
</feature>
<gene>
    <name evidence="2" type="ORF">ARMOST_12685</name>
</gene>
<proteinExistence type="predicted"/>
<keyword evidence="1" id="KW-0472">Membrane</keyword>
<name>A0A284RKN3_ARMOS</name>
<organism evidence="2 3">
    <name type="scientific">Armillaria ostoyae</name>
    <name type="common">Armillaria root rot fungus</name>
    <dbReference type="NCBI Taxonomy" id="47428"/>
    <lineage>
        <taxon>Eukaryota</taxon>
        <taxon>Fungi</taxon>
        <taxon>Dikarya</taxon>
        <taxon>Basidiomycota</taxon>
        <taxon>Agaricomycotina</taxon>
        <taxon>Agaricomycetes</taxon>
        <taxon>Agaricomycetidae</taxon>
        <taxon>Agaricales</taxon>
        <taxon>Marasmiineae</taxon>
        <taxon>Physalacriaceae</taxon>
        <taxon>Armillaria</taxon>
    </lineage>
</organism>
<keyword evidence="3" id="KW-1185">Reference proteome</keyword>
<keyword evidence="1" id="KW-0812">Transmembrane</keyword>
<dbReference type="AlphaFoldDB" id="A0A284RKN3"/>
<dbReference type="Proteomes" id="UP000219338">
    <property type="component" value="Unassembled WGS sequence"/>
</dbReference>
<dbReference type="EMBL" id="FUEG01000010">
    <property type="protein sequence ID" value="SJL09308.1"/>
    <property type="molecule type" value="Genomic_DNA"/>
</dbReference>
<protein>
    <submittedName>
        <fullName evidence="2">Uncharacterized protein</fullName>
    </submittedName>
</protein>
<reference evidence="3" key="1">
    <citation type="journal article" date="2017" name="Nat. Ecol. Evol.">
        <title>Genome expansion and lineage-specific genetic innovations in the forest pathogenic fungi Armillaria.</title>
        <authorList>
            <person name="Sipos G."/>
            <person name="Prasanna A.N."/>
            <person name="Walter M.C."/>
            <person name="O'Connor E."/>
            <person name="Balint B."/>
            <person name="Krizsan K."/>
            <person name="Kiss B."/>
            <person name="Hess J."/>
            <person name="Varga T."/>
            <person name="Slot J."/>
            <person name="Riley R."/>
            <person name="Boka B."/>
            <person name="Rigling D."/>
            <person name="Barry K."/>
            <person name="Lee J."/>
            <person name="Mihaltcheva S."/>
            <person name="LaButti K."/>
            <person name="Lipzen A."/>
            <person name="Waldron R."/>
            <person name="Moloney N.M."/>
            <person name="Sperisen C."/>
            <person name="Kredics L."/>
            <person name="Vagvoelgyi C."/>
            <person name="Patrignani A."/>
            <person name="Fitzpatrick D."/>
            <person name="Nagy I."/>
            <person name="Doyle S."/>
            <person name="Anderson J.B."/>
            <person name="Grigoriev I.V."/>
            <person name="Gueldener U."/>
            <person name="Muensterkoetter M."/>
            <person name="Nagy L.G."/>
        </authorList>
    </citation>
    <scope>NUCLEOTIDE SEQUENCE [LARGE SCALE GENOMIC DNA]</scope>
    <source>
        <strain evidence="3">C18/9</strain>
    </source>
</reference>
<evidence type="ECO:0000256" key="1">
    <source>
        <dbReference type="SAM" id="Phobius"/>
    </source>
</evidence>
<keyword evidence="1" id="KW-1133">Transmembrane helix</keyword>
<evidence type="ECO:0000313" key="3">
    <source>
        <dbReference type="Proteomes" id="UP000219338"/>
    </source>
</evidence>